<name>A0A498J4L4_MALDO</name>
<keyword evidence="3" id="KW-0012">Acyltransferase</keyword>
<dbReference type="GO" id="GO:0006635">
    <property type="term" value="P:fatty acid beta-oxidation"/>
    <property type="evidence" value="ECO:0007669"/>
    <property type="project" value="TreeGrafter"/>
</dbReference>
<dbReference type="Proteomes" id="UP000290289">
    <property type="component" value="Chromosome 9"/>
</dbReference>
<evidence type="ECO:0000313" key="9">
    <source>
        <dbReference type="EMBL" id="RXH90146.1"/>
    </source>
</evidence>
<feature type="domain" description="Thiolase N-terminal" evidence="5">
    <location>
        <begin position="790"/>
        <end position="1048"/>
    </location>
</feature>
<accession>A0A498J4L4</accession>
<feature type="domain" description="Thiolase C-terminal" evidence="6">
    <location>
        <begin position="1058"/>
        <end position="1178"/>
    </location>
</feature>
<dbReference type="Pfam" id="PF00108">
    <property type="entry name" value="Thiolase_N"/>
    <property type="match status" value="1"/>
</dbReference>
<reference evidence="9 10" key="1">
    <citation type="submission" date="2018-10" db="EMBL/GenBank/DDBJ databases">
        <title>A high-quality apple genome assembly.</title>
        <authorList>
            <person name="Hu J."/>
        </authorList>
    </citation>
    <scope>NUCLEOTIDE SEQUENCE [LARGE SCALE GENOMIC DNA]</scope>
    <source>
        <strain evidence="10">cv. HFTH1</strain>
        <tissue evidence="9">Young leaf</tissue>
    </source>
</reference>
<dbReference type="Gene3D" id="3.40.47.10">
    <property type="match status" value="1"/>
</dbReference>
<dbReference type="InterPro" id="IPR004147">
    <property type="entry name" value="ABC1_dom"/>
</dbReference>
<organism evidence="9 10">
    <name type="scientific">Malus domestica</name>
    <name type="common">Apple</name>
    <name type="synonym">Pyrus malus</name>
    <dbReference type="NCBI Taxonomy" id="3750"/>
    <lineage>
        <taxon>Eukaryota</taxon>
        <taxon>Viridiplantae</taxon>
        <taxon>Streptophyta</taxon>
        <taxon>Embryophyta</taxon>
        <taxon>Tracheophyta</taxon>
        <taxon>Spermatophyta</taxon>
        <taxon>Magnoliopsida</taxon>
        <taxon>eudicotyledons</taxon>
        <taxon>Gunneridae</taxon>
        <taxon>Pentapetalae</taxon>
        <taxon>rosids</taxon>
        <taxon>fabids</taxon>
        <taxon>Rosales</taxon>
        <taxon>Rosaceae</taxon>
        <taxon>Amygdaloideae</taxon>
        <taxon>Maleae</taxon>
        <taxon>Malus</taxon>
    </lineage>
</organism>
<dbReference type="FunFam" id="3.40.47.10:FF:000007">
    <property type="entry name" value="acetyl-CoA acetyltransferase, mitochondrial"/>
    <property type="match status" value="1"/>
</dbReference>
<dbReference type="GO" id="GO:0005739">
    <property type="term" value="C:mitochondrion"/>
    <property type="evidence" value="ECO:0007669"/>
    <property type="project" value="TreeGrafter"/>
</dbReference>
<dbReference type="PANTHER" id="PTHR18919">
    <property type="entry name" value="ACETYL-COA C-ACYLTRANSFERASE"/>
    <property type="match status" value="1"/>
</dbReference>
<gene>
    <name evidence="9" type="ORF">DVH24_032503</name>
</gene>
<dbReference type="InterPro" id="IPR020617">
    <property type="entry name" value="Thiolase_C"/>
</dbReference>
<evidence type="ECO:0008006" key="11">
    <source>
        <dbReference type="Google" id="ProtNLM"/>
    </source>
</evidence>
<dbReference type="CDD" id="cd05121">
    <property type="entry name" value="ABC1_ADCK3-like"/>
    <property type="match status" value="1"/>
</dbReference>
<comment type="caution">
    <text evidence="9">The sequence shown here is derived from an EMBL/GenBank/DDBJ whole genome shotgun (WGS) entry which is preliminary data.</text>
</comment>
<dbReference type="InterPro" id="IPR008700">
    <property type="entry name" value="TypeIII_avirulence_cleave"/>
</dbReference>
<dbReference type="PANTHER" id="PTHR18919:SF161">
    <property type="entry name" value="ACETYL-COA ACETYLTRANSFERASE 2"/>
    <property type="match status" value="1"/>
</dbReference>
<protein>
    <recommendedName>
        <fullName evidence="11">ABC1 atypical kinase-like domain-containing protein</fullName>
    </recommendedName>
</protein>
<dbReference type="InterPro" id="IPR020613">
    <property type="entry name" value="Thiolase_CS"/>
</dbReference>
<keyword evidence="2" id="KW-0808">Transferase</keyword>
<evidence type="ECO:0000256" key="3">
    <source>
        <dbReference type="ARBA" id="ARBA00023315"/>
    </source>
</evidence>
<dbReference type="InterPro" id="IPR020610">
    <property type="entry name" value="Thiolase_AS"/>
</dbReference>
<dbReference type="InterPro" id="IPR020616">
    <property type="entry name" value="Thiolase_N"/>
</dbReference>
<dbReference type="SUPFAM" id="SSF53901">
    <property type="entry name" value="Thiolase-like"/>
    <property type="match status" value="2"/>
</dbReference>
<dbReference type="Pfam" id="PF03109">
    <property type="entry name" value="ABC1"/>
    <property type="match status" value="1"/>
</dbReference>
<dbReference type="Pfam" id="PF05627">
    <property type="entry name" value="AvrRpt-cleavage"/>
    <property type="match status" value="1"/>
</dbReference>
<feature type="domain" description="ABC1 atypical kinase-like" evidence="7">
    <location>
        <begin position="277"/>
        <end position="522"/>
    </location>
</feature>
<comment type="catalytic activity">
    <reaction evidence="4">
        <text>2 acetyl-CoA = acetoacetyl-CoA + CoA</text>
        <dbReference type="Rhea" id="RHEA:21036"/>
        <dbReference type="ChEBI" id="CHEBI:57286"/>
        <dbReference type="ChEBI" id="CHEBI:57287"/>
        <dbReference type="ChEBI" id="CHEBI:57288"/>
        <dbReference type="EC" id="2.3.1.9"/>
    </reaction>
    <physiologicalReaction direction="left-to-right" evidence="4">
        <dbReference type="Rhea" id="RHEA:21037"/>
    </physiologicalReaction>
</comment>
<evidence type="ECO:0000259" key="8">
    <source>
        <dbReference type="Pfam" id="PF05627"/>
    </source>
</evidence>
<dbReference type="PROSITE" id="PS00737">
    <property type="entry name" value="THIOLASE_2"/>
    <property type="match status" value="1"/>
</dbReference>
<proteinExistence type="inferred from homology"/>
<dbReference type="EMBL" id="RDQH01000335">
    <property type="protein sequence ID" value="RXH90146.1"/>
    <property type="molecule type" value="Genomic_DNA"/>
</dbReference>
<evidence type="ECO:0000259" key="5">
    <source>
        <dbReference type="Pfam" id="PF00108"/>
    </source>
</evidence>
<comment type="similarity">
    <text evidence="1">Belongs to the thiolase-like superfamily. Thiolase family.</text>
</comment>
<dbReference type="SUPFAM" id="SSF56112">
    <property type="entry name" value="Protein kinase-like (PK-like)"/>
    <property type="match status" value="1"/>
</dbReference>
<dbReference type="GO" id="GO:0003985">
    <property type="term" value="F:acetyl-CoA C-acetyltransferase activity"/>
    <property type="evidence" value="ECO:0007669"/>
    <property type="project" value="UniProtKB-EC"/>
</dbReference>
<dbReference type="CDD" id="cd00751">
    <property type="entry name" value="thiolase"/>
    <property type="match status" value="1"/>
</dbReference>
<evidence type="ECO:0000259" key="6">
    <source>
        <dbReference type="Pfam" id="PF02803"/>
    </source>
</evidence>
<dbReference type="PROSITE" id="PS00099">
    <property type="entry name" value="THIOLASE_3"/>
    <property type="match status" value="1"/>
</dbReference>
<dbReference type="STRING" id="3750.A0A498J4L4"/>
<evidence type="ECO:0000313" key="10">
    <source>
        <dbReference type="Proteomes" id="UP000290289"/>
    </source>
</evidence>
<evidence type="ECO:0000259" key="7">
    <source>
        <dbReference type="Pfam" id="PF03109"/>
    </source>
</evidence>
<dbReference type="InterPro" id="IPR016039">
    <property type="entry name" value="Thiolase-like"/>
</dbReference>
<sequence>SVLVDWFFSSVKTPSSFCSAAALSNFNGSEGIWSSDSGLTAYRMAAVLATNRCYWHNVELINQGKTADGLGFSSSVSVHESLKSGRPTSNIPRTDQSLKFQVQMRQADSSSRLGVNGRAVKMVPASEVSPSKNKVEVVNGTKQVVNGASIVRRNASPGLVKTQKPRPTKELPPMEELKVLPSDEGFSWANENYNSWQRSADVWSFVLSLRVRVMLDNAKWAYVGGFTEDKQKNRRRKTASWLRERVLQLGPTFIKLGQLSSTRSDLFPREFVDELAKLQDRVPAFSPAKARAFIETELGAPINVLFKEFEDRPIAAASLGQVHRAILHNGEKVVVKVQRPGLKKLFDIDLKNLKLIAEYFQNSETLGGPTRDWIGIYEECATILYQEIDYINEGKNADRFRRDFRNIKWVRVPNVFWDYTAMKVLTLEYVPGIKINRLDMLDSQGFNRAQISSRAIEAYLIQILKTGFFHADPHPGNLAIDVDETLIYYDFGMMGDIKSFTRERLLELFYSVYEKDAKKVMRCLIDLGALQPTGDLSSVRRSVQYFLDNLLSQTPDQSQTFSAIGEDLFAIALDQPFRFPSTFTFVLRAFSTLEGIGYILDKDFSFVKIAAPYAQELLDLRQKQRTGTQLVNDIRKQADDARSYTMSMPYRVQRIEEFVKELESGDLKLRVRVLESERAARKATILQMATMYTVLGGTLVNLGVTLSSQGSQAFANGSFIGAARELSPLQYNNSSRAFAFAADQHQFRDLQVSLLLPPTDFPNPKDFHLLVTMAPVSAEACSDSINPRDVCIVGIARTPMGAFLGALSSVPATKLGSIAIEAALKRANVDPALVEEVFFGNVLSANLGQAPARQAALGAGIPNSVICTTVNKVCASGLKATMLAAQSIQLGINDVVVAGGMESMSNVPKYLAEARKGSRLGHDSLVDGMLKDGLWDVYNDYGMGVCAELCADQHSVTREDQDNFAVQSFERGIAAQGCDAFSWEIVPVEVSGGRGRPSTIVDKDEGLGKFDAAKLRKLRPSFKESGGSVTAGNASSISDGAAALVLASGEKVLKLGLQVIAKISGYADAAQAPELFTTAPALAIPKAISNAGLEASQIDFYEINEAFAVVALANQKLLGLNPEKVNVHGGAVALGHPLGCSGARILVTLLGVLKQKNGKYGAAGICNGGGGASALVLELFPESLRSNLLRVRDETATSKKLVLYEYDVSSCTHRLWMIDSLYQKYEKGVPLPKFGEWDVNDPASAEGFTVIFNKARTEKQTGGRPDSPSKEDHAYKQGAVLGKPPSSYLSLEHEWWLKKMVLLLAFGVMRRHQPCHKFYRRYYYVFMPPTTTYIPEDWSCVQKP</sequence>
<evidence type="ECO:0000256" key="1">
    <source>
        <dbReference type="ARBA" id="ARBA00010982"/>
    </source>
</evidence>
<feature type="domain" description="RIN4 pathogenic type III effector avirulence factor Avr cleavage site" evidence="8">
    <location>
        <begin position="1226"/>
        <end position="1260"/>
    </location>
</feature>
<evidence type="ECO:0000256" key="2">
    <source>
        <dbReference type="ARBA" id="ARBA00022679"/>
    </source>
</evidence>
<dbReference type="InterPro" id="IPR011009">
    <property type="entry name" value="Kinase-like_dom_sf"/>
</dbReference>
<feature type="non-terminal residue" evidence="9">
    <location>
        <position position="1"/>
    </location>
</feature>
<evidence type="ECO:0000256" key="4">
    <source>
        <dbReference type="ARBA" id="ARBA00052235"/>
    </source>
</evidence>
<keyword evidence="10" id="KW-1185">Reference proteome</keyword>
<dbReference type="InterPro" id="IPR002155">
    <property type="entry name" value="Thiolase"/>
</dbReference>
<dbReference type="NCBIfam" id="TIGR01930">
    <property type="entry name" value="AcCoA-C-Actrans"/>
    <property type="match status" value="1"/>
</dbReference>
<dbReference type="Pfam" id="PF02803">
    <property type="entry name" value="Thiolase_C"/>
    <property type="match status" value="1"/>
</dbReference>